<protein>
    <recommendedName>
        <fullName evidence="3">ABM domain-containing protein</fullName>
    </recommendedName>
</protein>
<gene>
    <name evidence="1" type="ORF">SLS62_002113</name>
</gene>
<comment type="caution">
    <text evidence="1">The sequence shown here is derived from an EMBL/GenBank/DDBJ whole genome shotgun (WGS) entry which is preliminary data.</text>
</comment>
<accession>A0AAN9V968</accession>
<sequence length="306" mass="33548">MPPRIRTLYCCPWPPTSDAKTSSREIKIYSLLIIVKLVHDLNPLLLLRSHQVLKKENLPLKEITMPVTELAFLTLTSTPRRQDGASTTTITPEFEAATAEALRVQDAWCAANLPGAAHGGGREARGAALFQQVEDPAVVLLTAHWASVAEHGVWIASEENQRVFGALGAHIDFDKVRFFHVAGVEAFSSSSSDTSGAATTTPVLQSPVVGIARCFVAGDKKAEFERVYGDLKGIRDALARPHVHRGGWRIEKEEGREGVEEYVVIGGWDSVEAAEEFSKQEGSARYYEAITSVILGSESRHYKRVL</sequence>
<dbReference type="AlphaFoldDB" id="A0AAN9V968"/>
<proteinExistence type="predicted"/>
<evidence type="ECO:0008006" key="3">
    <source>
        <dbReference type="Google" id="ProtNLM"/>
    </source>
</evidence>
<name>A0AAN9V968_9PEZI</name>
<dbReference type="Gene3D" id="3.30.70.100">
    <property type="match status" value="2"/>
</dbReference>
<evidence type="ECO:0000313" key="2">
    <source>
        <dbReference type="Proteomes" id="UP001320420"/>
    </source>
</evidence>
<evidence type="ECO:0000313" key="1">
    <source>
        <dbReference type="EMBL" id="KAK7755828.1"/>
    </source>
</evidence>
<dbReference type="PANTHER" id="PTHR42052">
    <property type="entry name" value="ABM DOMAIN-CONTAINING PROTEIN"/>
    <property type="match status" value="1"/>
</dbReference>
<dbReference type="EMBL" id="JAKJXP020000010">
    <property type="protein sequence ID" value="KAK7755828.1"/>
    <property type="molecule type" value="Genomic_DNA"/>
</dbReference>
<dbReference type="Proteomes" id="UP001320420">
    <property type="component" value="Unassembled WGS sequence"/>
</dbReference>
<reference evidence="1 2" key="1">
    <citation type="submission" date="2024-02" db="EMBL/GenBank/DDBJ databases">
        <title>De novo assembly and annotation of 12 fungi associated with fruit tree decline syndrome in Ontario, Canada.</title>
        <authorList>
            <person name="Sulman M."/>
            <person name="Ellouze W."/>
            <person name="Ilyukhin E."/>
        </authorList>
    </citation>
    <scope>NUCLEOTIDE SEQUENCE [LARGE SCALE GENOMIC DNA]</scope>
    <source>
        <strain evidence="1 2">M11/M66-122</strain>
    </source>
</reference>
<organism evidence="1 2">
    <name type="scientific">Diatrype stigma</name>
    <dbReference type="NCBI Taxonomy" id="117547"/>
    <lineage>
        <taxon>Eukaryota</taxon>
        <taxon>Fungi</taxon>
        <taxon>Dikarya</taxon>
        <taxon>Ascomycota</taxon>
        <taxon>Pezizomycotina</taxon>
        <taxon>Sordariomycetes</taxon>
        <taxon>Xylariomycetidae</taxon>
        <taxon>Xylariales</taxon>
        <taxon>Diatrypaceae</taxon>
        <taxon>Diatrype</taxon>
    </lineage>
</organism>
<dbReference type="PANTHER" id="PTHR42052:SF1">
    <property type="entry name" value="ABM DOMAIN-CONTAINING PROTEIN"/>
    <property type="match status" value="1"/>
</dbReference>
<keyword evidence="2" id="KW-1185">Reference proteome</keyword>